<evidence type="ECO:0000256" key="7">
    <source>
        <dbReference type="SAM" id="Phobius"/>
    </source>
</evidence>
<evidence type="ECO:0000259" key="8">
    <source>
        <dbReference type="PROSITE" id="PS00622"/>
    </source>
</evidence>
<keyword evidence="7" id="KW-0472">Membrane</keyword>
<accession>A0A0C1ZAE8</accession>
<dbReference type="GO" id="GO:0016987">
    <property type="term" value="F:sigma factor activity"/>
    <property type="evidence" value="ECO:0007669"/>
    <property type="project" value="UniProtKB-KW"/>
</dbReference>
<evidence type="ECO:0000256" key="2">
    <source>
        <dbReference type="ARBA" id="ARBA00023015"/>
    </source>
</evidence>
<keyword evidence="7" id="KW-0812">Transmembrane</keyword>
<organism evidence="9 10">
    <name type="scientific">Enhygromyxa salina</name>
    <dbReference type="NCBI Taxonomy" id="215803"/>
    <lineage>
        <taxon>Bacteria</taxon>
        <taxon>Pseudomonadati</taxon>
        <taxon>Myxococcota</taxon>
        <taxon>Polyangia</taxon>
        <taxon>Nannocystales</taxon>
        <taxon>Nannocystaceae</taxon>
        <taxon>Enhygromyxa</taxon>
    </lineage>
</organism>
<evidence type="ECO:0000256" key="1">
    <source>
        <dbReference type="ARBA" id="ARBA00010641"/>
    </source>
</evidence>
<dbReference type="CDD" id="cd06171">
    <property type="entry name" value="Sigma70_r4"/>
    <property type="match status" value="1"/>
</dbReference>
<keyword evidence="2" id="KW-0805">Transcription regulation</keyword>
<feature type="compositionally biased region" description="Polar residues" evidence="6">
    <location>
        <begin position="235"/>
        <end position="244"/>
    </location>
</feature>
<evidence type="ECO:0000313" key="10">
    <source>
        <dbReference type="Proteomes" id="UP000031599"/>
    </source>
</evidence>
<dbReference type="Pfam" id="PF04542">
    <property type="entry name" value="Sigma70_r2"/>
    <property type="match status" value="1"/>
</dbReference>
<dbReference type="AlphaFoldDB" id="A0A0C1ZAE8"/>
<dbReference type="InterPro" id="IPR000792">
    <property type="entry name" value="Tscrpt_reg_LuxR_C"/>
</dbReference>
<gene>
    <name evidence="9" type="ORF">DB30_06649</name>
</gene>
<dbReference type="Gene3D" id="1.10.10.10">
    <property type="entry name" value="Winged helix-like DNA-binding domain superfamily/Winged helix DNA-binding domain"/>
    <property type="match status" value="1"/>
</dbReference>
<dbReference type="InterPro" id="IPR014284">
    <property type="entry name" value="RNA_pol_sigma-70_dom"/>
</dbReference>
<dbReference type="EMBL" id="JMCC02000070">
    <property type="protein sequence ID" value="KIG14594.1"/>
    <property type="molecule type" value="Genomic_DNA"/>
</dbReference>
<comment type="similarity">
    <text evidence="1">Belongs to the sigma-70 factor family. ECF subfamily.</text>
</comment>
<dbReference type="InterPro" id="IPR013324">
    <property type="entry name" value="RNA_pol_sigma_r3/r4-like"/>
</dbReference>
<feature type="region of interest" description="Disordered" evidence="6">
    <location>
        <begin position="220"/>
        <end position="247"/>
    </location>
</feature>
<reference evidence="9 10" key="1">
    <citation type="submission" date="2014-12" db="EMBL/GenBank/DDBJ databases">
        <title>Genome assembly of Enhygromyxa salina DSM 15201.</title>
        <authorList>
            <person name="Sharma G."/>
            <person name="Subramanian S."/>
        </authorList>
    </citation>
    <scope>NUCLEOTIDE SEQUENCE [LARGE SCALE GENOMIC DNA]</scope>
    <source>
        <strain evidence="9 10">DSM 15201</strain>
    </source>
</reference>
<dbReference type="Gene3D" id="1.10.1740.10">
    <property type="match status" value="1"/>
</dbReference>
<proteinExistence type="inferred from homology"/>
<dbReference type="InterPro" id="IPR036388">
    <property type="entry name" value="WH-like_DNA-bd_sf"/>
</dbReference>
<comment type="caution">
    <text evidence="9">The sequence shown here is derived from an EMBL/GenBank/DDBJ whole genome shotgun (WGS) entry which is preliminary data.</text>
</comment>
<keyword evidence="5" id="KW-0804">Transcription</keyword>
<dbReference type="SUPFAM" id="SSF88659">
    <property type="entry name" value="Sigma3 and sigma4 domains of RNA polymerase sigma factors"/>
    <property type="match status" value="1"/>
</dbReference>
<dbReference type="GO" id="GO:0003677">
    <property type="term" value="F:DNA binding"/>
    <property type="evidence" value="ECO:0007669"/>
    <property type="project" value="UniProtKB-KW"/>
</dbReference>
<dbReference type="InterPro" id="IPR013249">
    <property type="entry name" value="RNA_pol_sigma70_r4_t2"/>
</dbReference>
<dbReference type="InterPro" id="IPR013325">
    <property type="entry name" value="RNA_pol_sigma_r2"/>
</dbReference>
<dbReference type="Pfam" id="PF08281">
    <property type="entry name" value="Sigma70_r4_2"/>
    <property type="match status" value="1"/>
</dbReference>
<keyword evidence="4" id="KW-0238">DNA-binding</keyword>
<dbReference type="PANTHER" id="PTHR43133">
    <property type="entry name" value="RNA POLYMERASE ECF-TYPE SIGMA FACTO"/>
    <property type="match status" value="1"/>
</dbReference>
<sequence>MMTLLLSSILAEPPRFPAVPAESLPLSSMLLGNTVFIVMGSLTLLALLGLPLLRGFGMLIGSSRWLLGRAPLLWARRISVVDPERPLTLSGLSPQLASLARQTRTLALELRRRSEAARHWPDDAAEFESVGMTWWSSFTGDALDFTPLMDTRREVFDWLQSVQSLSKPDQDSLAALGIDTESVREALTADRPVAEHVRTLAGLLWAIDERLAGASSRGYRASGHQASAGPGAAVSLTSSPSSPFMASDDQADEQAVRRRRFAALVNEQGSGLSRLAGSYARSRAEREDLEQDIALALWQSLPKFRGEASLNTFAYRVARYCCYRYLRRRGRLPTNADALETLRDPDSNIEAHLLEADARAQAKRAVAELPDSLESTLSLHLSGLSYAEIATQLGISEQNVSVRLTRARHRLRSQLAAA</sequence>
<dbReference type="Proteomes" id="UP000031599">
    <property type="component" value="Unassembled WGS sequence"/>
</dbReference>
<feature type="domain" description="HTH luxR-type" evidence="8">
    <location>
        <begin position="383"/>
        <end position="410"/>
    </location>
</feature>
<dbReference type="InterPro" id="IPR039425">
    <property type="entry name" value="RNA_pol_sigma-70-like"/>
</dbReference>
<evidence type="ECO:0000313" key="9">
    <source>
        <dbReference type="EMBL" id="KIG14594.1"/>
    </source>
</evidence>
<evidence type="ECO:0000256" key="5">
    <source>
        <dbReference type="ARBA" id="ARBA00023163"/>
    </source>
</evidence>
<keyword evidence="7" id="KW-1133">Transmembrane helix</keyword>
<protein>
    <submittedName>
        <fullName evidence="9">RNA polymerase sigma-70 factor, ECF subfamily protein</fullName>
    </submittedName>
</protein>
<dbReference type="GO" id="GO:0006352">
    <property type="term" value="P:DNA-templated transcription initiation"/>
    <property type="evidence" value="ECO:0007669"/>
    <property type="project" value="InterPro"/>
</dbReference>
<dbReference type="SUPFAM" id="SSF88946">
    <property type="entry name" value="Sigma2 domain of RNA polymerase sigma factors"/>
    <property type="match status" value="1"/>
</dbReference>
<name>A0A0C1ZAE8_9BACT</name>
<dbReference type="PANTHER" id="PTHR43133:SF8">
    <property type="entry name" value="RNA POLYMERASE SIGMA FACTOR HI_1459-RELATED"/>
    <property type="match status" value="1"/>
</dbReference>
<dbReference type="InterPro" id="IPR007627">
    <property type="entry name" value="RNA_pol_sigma70_r2"/>
</dbReference>
<evidence type="ECO:0000256" key="3">
    <source>
        <dbReference type="ARBA" id="ARBA00023082"/>
    </source>
</evidence>
<dbReference type="NCBIfam" id="TIGR02937">
    <property type="entry name" value="sigma70-ECF"/>
    <property type="match status" value="1"/>
</dbReference>
<keyword evidence="3" id="KW-0731">Sigma factor</keyword>
<evidence type="ECO:0000256" key="4">
    <source>
        <dbReference type="ARBA" id="ARBA00023125"/>
    </source>
</evidence>
<feature type="transmembrane region" description="Helical" evidence="7">
    <location>
        <begin position="34"/>
        <end position="53"/>
    </location>
</feature>
<evidence type="ECO:0000256" key="6">
    <source>
        <dbReference type="SAM" id="MobiDB-lite"/>
    </source>
</evidence>
<dbReference type="PROSITE" id="PS00622">
    <property type="entry name" value="HTH_LUXR_1"/>
    <property type="match status" value="1"/>
</dbReference>